<evidence type="ECO:0000256" key="1">
    <source>
        <dbReference type="SAM" id="Coils"/>
    </source>
</evidence>
<gene>
    <name evidence="2" type="ORF">WMQ36_05785</name>
</gene>
<name>A0ABV1D284_9FIRM</name>
<keyword evidence="3" id="KW-1185">Reference proteome</keyword>
<feature type="coiled-coil region" evidence="1">
    <location>
        <begin position="54"/>
        <end position="81"/>
    </location>
</feature>
<accession>A0ABV1D284</accession>
<feature type="non-terminal residue" evidence="2">
    <location>
        <position position="1"/>
    </location>
</feature>
<organism evidence="2 3">
    <name type="scientific">Enterocloster hominis</name>
    <name type="common">ex Hitch et al. 2024</name>
    <dbReference type="NCBI Taxonomy" id="1917870"/>
    <lineage>
        <taxon>Bacteria</taxon>
        <taxon>Bacillati</taxon>
        <taxon>Bacillota</taxon>
        <taxon>Clostridia</taxon>
        <taxon>Lachnospirales</taxon>
        <taxon>Lachnospiraceae</taxon>
        <taxon>Enterocloster</taxon>
    </lineage>
</organism>
<evidence type="ECO:0000313" key="3">
    <source>
        <dbReference type="Proteomes" id="UP001454086"/>
    </source>
</evidence>
<comment type="caution">
    <text evidence="2">The sequence shown here is derived from an EMBL/GenBank/DDBJ whole genome shotgun (WGS) entry which is preliminary data.</text>
</comment>
<proteinExistence type="predicted"/>
<sequence>DEQLKLSSILHQLEAGNHEALLYCSIKPIFMDTHCEISKAIESIKTLMCNSSLDKDMKVELDSIKKELQTLRESCAELEEKFTPYLYCPALNPPEH</sequence>
<protein>
    <submittedName>
        <fullName evidence="2">Uncharacterized protein</fullName>
    </submittedName>
</protein>
<dbReference type="RefSeq" id="WP_349117934.1">
    <property type="nucleotide sequence ID" value="NZ_JBBMFM010000014.1"/>
</dbReference>
<reference evidence="2 3" key="1">
    <citation type="submission" date="2024-03" db="EMBL/GenBank/DDBJ databases">
        <title>Human intestinal bacterial collection.</title>
        <authorList>
            <person name="Pauvert C."/>
            <person name="Hitch T.C.A."/>
            <person name="Clavel T."/>
        </authorList>
    </citation>
    <scope>NUCLEOTIDE SEQUENCE [LARGE SCALE GENOMIC DNA]</scope>
    <source>
        <strain evidence="2 3">CLA-SR-H021</strain>
    </source>
</reference>
<keyword evidence="1" id="KW-0175">Coiled coil</keyword>
<evidence type="ECO:0000313" key="2">
    <source>
        <dbReference type="EMBL" id="MEQ2424479.1"/>
    </source>
</evidence>
<dbReference type="EMBL" id="JBBMFM010000014">
    <property type="protein sequence ID" value="MEQ2424479.1"/>
    <property type="molecule type" value="Genomic_DNA"/>
</dbReference>
<dbReference type="Proteomes" id="UP001454086">
    <property type="component" value="Unassembled WGS sequence"/>
</dbReference>